<comment type="caution">
    <text evidence="1">The sequence shown here is derived from an EMBL/GenBank/DDBJ whole genome shotgun (WGS) entry which is preliminary data.</text>
</comment>
<dbReference type="Gene3D" id="3.10.450.40">
    <property type="match status" value="1"/>
</dbReference>
<dbReference type="Proteomes" id="UP000199173">
    <property type="component" value="Unassembled WGS sequence"/>
</dbReference>
<dbReference type="Proteomes" id="UP000198760">
    <property type="component" value="Unassembled WGS sequence"/>
</dbReference>
<evidence type="ECO:0000313" key="3">
    <source>
        <dbReference type="Proteomes" id="UP000198760"/>
    </source>
</evidence>
<gene>
    <name evidence="2" type="ORF">SAMN03159428_04949</name>
    <name evidence="1" type="ORF">SAMN03159514_04936</name>
</gene>
<keyword evidence="3" id="KW-1185">Reference proteome</keyword>
<evidence type="ECO:0000313" key="4">
    <source>
        <dbReference type="Proteomes" id="UP000199173"/>
    </source>
</evidence>
<dbReference type="AlphaFoldDB" id="A0AAX2EZF0"/>
<proteinExistence type="predicted"/>
<sequence length="112" mass="12395">MPAKPVTLAGVPYARKGDAERWLMDQRDAVETQGGVSQGPLFEQLKDLFLRYCQATDWPLKGDRVTHFTVGYEHRGSGNAGGSTKCFFVHFENDDEGDSFSVPKALKSVLSQ</sequence>
<accession>A0AAX2EZF0</accession>
<name>A0AAX2EZF0_9ENTR</name>
<evidence type="ECO:0000313" key="1">
    <source>
        <dbReference type="EMBL" id="SFR26327.1"/>
    </source>
</evidence>
<dbReference type="EMBL" id="FOYJ01000016">
    <property type="protein sequence ID" value="SFR26327.1"/>
    <property type="molecule type" value="Genomic_DNA"/>
</dbReference>
<protein>
    <submittedName>
        <fullName evidence="1">Uncharacterized protein</fullName>
    </submittedName>
</protein>
<evidence type="ECO:0000313" key="2">
    <source>
        <dbReference type="EMBL" id="SFU16858.1"/>
    </source>
</evidence>
<dbReference type="EMBL" id="FPAV01000019">
    <property type="protein sequence ID" value="SFU16858.1"/>
    <property type="molecule type" value="Genomic_DNA"/>
</dbReference>
<organism evidence="1 4">
    <name type="scientific">Kosakonia radicincitans</name>
    <dbReference type="NCBI Taxonomy" id="283686"/>
    <lineage>
        <taxon>Bacteria</taxon>
        <taxon>Pseudomonadati</taxon>
        <taxon>Pseudomonadota</taxon>
        <taxon>Gammaproteobacteria</taxon>
        <taxon>Enterobacterales</taxon>
        <taxon>Enterobacteriaceae</taxon>
        <taxon>Kosakonia</taxon>
    </lineage>
</organism>
<reference evidence="3 4" key="1">
    <citation type="submission" date="2016-10" db="EMBL/GenBank/DDBJ databases">
        <authorList>
            <person name="Varghese N."/>
            <person name="Submissions S."/>
        </authorList>
    </citation>
    <scope>NUCLEOTIDE SEQUENCE [LARGE SCALE GENOMIC DNA]</scope>
    <source>
        <strain evidence="2 3">NFIX06</strain>
        <strain evidence="1 4">NFIX08</strain>
    </source>
</reference>
<dbReference type="RefSeq" id="WP_072441277.1">
    <property type="nucleotide sequence ID" value="NZ_FONC01000014.1"/>
</dbReference>